<dbReference type="Pfam" id="PF13419">
    <property type="entry name" value="HAD_2"/>
    <property type="match status" value="1"/>
</dbReference>
<evidence type="ECO:0000313" key="5">
    <source>
        <dbReference type="EMBL" id="GLS82650.1"/>
    </source>
</evidence>
<dbReference type="SUPFAM" id="SSF56784">
    <property type="entry name" value="HAD-like"/>
    <property type="match status" value="1"/>
</dbReference>
<organism evidence="5 6">
    <name type="scientific">Paraferrimonas haliotis</name>
    <dbReference type="NCBI Taxonomy" id="2013866"/>
    <lineage>
        <taxon>Bacteria</taxon>
        <taxon>Pseudomonadati</taxon>
        <taxon>Pseudomonadota</taxon>
        <taxon>Gammaproteobacteria</taxon>
        <taxon>Alteromonadales</taxon>
        <taxon>Ferrimonadaceae</taxon>
        <taxon>Paraferrimonas</taxon>
    </lineage>
</organism>
<dbReference type="RefSeq" id="WP_095498926.1">
    <property type="nucleotide sequence ID" value="NZ_BSPO01000002.1"/>
</dbReference>
<proteinExistence type="predicted"/>
<protein>
    <submittedName>
        <fullName evidence="5">Haloacid dehalogenase</fullName>
    </submittedName>
</protein>
<keyword evidence="2" id="KW-0378">Hydrolase</keyword>
<dbReference type="PANTHER" id="PTHR43434">
    <property type="entry name" value="PHOSPHOGLYCOLATE PHOSPHATASE"/>
    <property type="match status" value="1"/>
</dbReference>
<dbReference type="GO" id="GO:0046872">
    <property type="term" value="F:metal ion binding"/>
    <property type="evidence" value="ECO:0007669"/>
    <property type="project" value="UniProtKB-KW"/>
</dbReference>
<keyword evidence="1" id="KW-0479">Metal-binding</keyword>
<dbReference type="SFLD" id="SFLDS00003">
    <property type="entry name" value="Haloacid_Dehalogenase"/>
    <property type="match status" value="1"/>
</dbReference>
<dbReference type="GO" id="GO:0005829">
    <property type="term" value="C:cytosol"/>
    <property type="evidence" value="ECO:0007669"/>
    <property type="project" value="TreeGrafter"/>
</dbReference>
<dbReference type="GO" id="GO:0006281">
    <property type="term" value="P:DNA repair"/>
    <property type="evidence" value="ECO:0007669"/>
    <property type="project" value="TreeGrafter"/>
</dbReference>
<dbReference type="InterPro" id="IPR050155">
    <property type="entry name" value="HAD-like_hydrolase_sf"/>
</dbReference>
<comment type="caution">
    <text evidence="5">The sequence shown here is derived from an EMBL/GenBank/DDBJ whole genome shotgun (WGS) entry which is preliminary data.</text>
</comment>
<dbReference type="PANTHER" id="PTHR43434:SF23">
    <property type="entry name" value="PHOSPHOGLYCOLATE PHOSPHATASE"/>
    <property type="match status" value="1"/>
</dbReference>
<gene>
    <name evidence="5" type="ORF">GCM10007894_06270</name>
</gene>
<dbReference type="InterPro" id="IPR023214">
    <property type="entry name" value="HAD_sf"/>
</dbReference>
<dbReference type="InterPro" id="IPR036412">
    <property type="entry name" value="HAD-like_sf"/>
</dbReference>
<evidence type="ECO:0000256" key="1">
    <source>
        <dbReference type="ARBA" id="ARBA00022723"/>
    </source>
</evidence>
<dbReference type="SFLD" id="SFLDG01129">
    <property type="entry name" value="C1.5:_HAD__Beta-PGM__Phosphata"/>
    <property type="match status" value="1"/>
</dbReference>
<dbReference type="SFLD" id="SFLDG01135">
    <property type="entry name" value="C1.5.6:_HAD__Beta-PGM__Phospha"/>
    <property type="match status" value="1"/>
</dbReference>
<dbReference type="NCBIfam" id="TIGR01549">
    <property type="entry name" value="HAD-SF-IA-v1"/>
    <property type="match status" value="1"/>
</dbReference>
<evidence type="ECO:0000256" key="3">
    <source>
        <dbReference type="ARBA" id="ARBA00022842"/>
    </source>
</evidence>
<evidence type="ECO:0000256" key="2">
    <source>
        <dbReference type="ARBA" id="ARBA00022801"/>
    </source>
</evidence>
<dbReference type="EMBL" id="BSPO01000002">
    <property type="protein sequence ID" value="GLS82650.1"/>
    <property type="molecule type" value="Genomic_DNA"/>
</dbReference>
<dbReference type="AlphaFoldDB" id="A0AA37TNG8"/>
<reference evidence="5 6" key="1">
    <citation type="journal article" date="2014" name="Int. J. Syst. Evol. Microbiol.">
        <title>Complete genome sequence of Corynebacterium casei LMG S-19264T (=DSM 44701T), isolated from a smear-ripened cheese.</title>
        <authorList>
            <consortium name="US DOE Joint Genome Institute (JGI-PGF)"/>
            <person name="Walter F."/>
            <person name="Albersmeier A."/>
            <person name="Kalinowski J."/>
            <person name="Ruckert C."/>
        </authorList>
    </citation>
    <scope>NUCLEOTIDE SEQUENCE [LARGE SCALE GENOMIC DNA]</scope>
    <source>
        <strain evidence="5 6">NBRC 112785</strain>
    </source>
</reference>
<evidence type="ECO:0000313" key="6">
    <source>
        <dbReference type="Proteomes" id="UP001157439"/>
    </source>
</evidence>
<keyword evidence="4" id="KW-0119">Carbohydrate metabolism</keyword>
<keyword evidence="3" id="KW-0460">Magnesium</keyword>
<keyword evidence="6" id="KW-1185">Reference proteome</keyword>
<dbReference type="Gene3D" id="3.40.50.1000">
    <property type="entry name" value="HAD superfamily/HAD-like"/>
    <property type="match status" value="1"/>
</dbReference>
<dbReference type="Gene3D" id="1.10.150.240">
    <property type="entry name" value="Putative phosphatase, domain 2"/>
    <property type="match status" value="1"/>
</dbReference>
<dbReference type="InterPro" id="IPR006439">
    <property type="entry name" value="HAD-SF_hydro_IA"/>
</dbReference>
<sequence length="215" mass="23633">MSQAILFDMDGTLVDTAVDIVDALNLALQQHGFPQANFDDVHQYTSDGSRGLINAAVGALDEQRFTQVQQSLFQHYLSTNGRSAQLYPGIARLLEICDSKGIAYGVITNKPARFSRPLLQQLNLDKRCATIISGDTCLKAKPSSMPMRLAANQTQVDCKNTWYLGDARRDIEAALAVGMHPVAVSWGYIKAEDPIASWPQHTVIDSPLDMLDLIK</sequence>
<dbReference type="InterPro" id="IPR023198">
    <property type="entry name" value="PGP-like_dom2"/>
</dbReference>
<dbReference type="InterPro" id="IPR041492">
    <property type="entry name" value="HAD_2"/>
</dbReference>
<accession>A0AA37TNG8</accession>
<evidence type="ECO:0000256" key="4">
    <source>
        <dbReference type="ARBA" id="ARBA00023277"/>
    </source>
</evidence>
<dbReference type="GO" id="GO:0008967">
    <property type="term" value="F:phosphoglycolate phosphatase activity"/>
    <property type="evidence" value="ECO:0007669"/>
    <property type="project" value="TreeGrafter"/>
</dbReference>
<name>A0AA37TNG8_9GAMM</name>
<dbReference type="Proteomes" id="UP001157439">
    <property type="component" value="Unassembled WGS sequence"/>
</dbReference>